<keyword evidence="5" id="KW-1185">Reference proteome</keyword>
<dbReference type="InterPro" id="IPR052462">
    <property type="entry name" value="SLIRP/GR-RBP-like"/>
</dbReference>
<feature type="region of interest" description="Disordered" evidence="2">
    <location>
        <begin position="70"/>
        <end position="107"/>
    </location>
</feature>
<dbReference type="OrthoDB" id="9798855at2"/>
<dbReference type="CDD" id="cd21608">
    <property type="entry name" value="RRM2_NsCP33_like"/>
    <property type="match status" value="1"/>
</dbReference>
<organism evidence="4 5">
    <name type="scientific">Terrimicrobium sacchariphilum</name>
    <dbReference type="NCBI Taxonomy" id="690879"/>
    <lineage>
        <taxon>Bacteria</taxon>
        <taxon>Pseudomonadati</taxon>
        <taxon>Verrucomicrobiota</taxon>
        <taxon>Terrimicrobiia</taxon>
        <taxon>Terrimicrobiales</taxon>
        <taxon>Terrimicrobiaceae</taxon>
        <taxon>Terrimicrobium</taxon>
    </lineage>
</organism>
<evidence type="ECO:0000313" key="4">
    <source>
        <dbReference type="EMBL" id="GAT34551.1"/>
    </source>
</evidence>
<dbReference type="InterPro" id="IPR000504">
    <property type="entry name" value="RRM_dom"/>
</dbReference>
<evidence type="ECO:0000256" key="2">
    <source>
        <dbReference type="SAM" id="MobiDB-lite"/>
    </source>
</evidence>
<dbReference type="SMART" id="SM00361">
    <property type="entry name" value="RRM_1"/>
    <property type="match status" value="1"/>
</dbReference>
<dbReference type="InterPro" id="IPR048289">
    <property type="entry name" value="RRM2_NsCP33-like"/>
</dbReference>
<dbReference type="InterPro" id="IPR035979">
    <property type="entry name" value="RBD_domain_sf"/>
</dbReference>
<comment type="caution">
    <text evidence="4">The sequence shown here is derived from an EMBL/GenBank/DDBJ whole genome shotgun (WGS) entry which is preliminary data.</text>
</comment>
<accession>A0A146GAW6</accession>
<evidence type="ECO:0000256" key="1">
    <source>
        <dbReference type="ARBA" id="ARBA00022884"/>
    </source>
</evidence>
<dbReference type="STRING" id="690879.TSACC_22976"/>
<dbReference type="Gene3D" id="3.30.70.330">
    <property type="match status" value="1"/>
</dbReference>
<dbReference type="RefSeq" id="WP_075080169.1">
    <property type="nucleotide sequence ID" value="NZ_BDCO01000002.1"/>
</dbReference>
<keyword evidence="1" id="KW-0694">RNA-binding</keyword>
<name>A0A146GAW6_TERSA</name>
<dbReference type="InterPro" id="IPR003954">
    <property type="entry name" value="RRM_euk-type"/>
</dbReference>
<dbReference type="SUPFAM" id="SSF54928">
    <property type="entry name" value="RNA-binding domain, RBD"/>
    <property type="match status" value="1"/>
</dbReference>
<dbReference type="SMART" id="SM00360">
    <property type="entry name" value="RRM"/>
    <property type="match status" value="1"/>
</dbReference>
<sequence>MKLYVGNLSFQSSSADLEELFEAHGQVVDAAIVMDKMTNRSRGFGFVTMGSAEEGQAAINALNGKQVDGRALTVNEARPREDFGGGNGGGNRRSGGNDRDRGARRRY</sequence>
<dbReference type="Pfam" id="PF00076">
    <property type="entry name" value="RRM_1"/>
    <property type="match status" value="1"/>
</dbReference>
<dbReference type="GO" id="GO:0003723">
    <property type="term" value="F:RNA binding"/>
    <property type="evidence" value="ECO:0007669"/>
    <property type="project" value="UniProtKB-KW"/>
</dbReference>
<dbReference type="PROSITE" id="PS50102">
    <property type="entry name" value="RRM"/>
    <property type="match status" value="1"/>
</dbReference>
<feature type="domain" description="RRM" evidence="3">
    <location>
        <begin position="1"/>
        <end position="79"/>
    </location>
</feature>
<dbReference type="EMBL" id="BDCO01000002">
    <property type="protein sequence ID" value="GAT34551.1"/>
    <property type="molecule type" value="Genomic_DNA"/>
</dbReference>
<gene>
    <name evidence="4" type="ORF">TSACC_22976</name>
</gene>
<reference evidence="5" key="1">
    <citation type="journal article" date="2017" name="Genome Announc.">
        <title>Draft Genome Sequence of Terrimicrobium sacchariphilum NM-5T, a Facultative Anaerobic Soil Bacterium of the Class Spartobacteria.</title>
        <authorList>
            <person name="Qiu Y.L."/>
            <person name="Tourlousse D.M."/>
            <person name="Matsuura N."/>
            <person name="Ohashi A."/>
            <person name="Sekiguchi Y."/>
        </authorList>
    </citation>
    <scope>NUCLEOTIDE SEQUENCE [LARGE SCALE GENOMIC DNA]</scope>
    <source>
        <strain evidence="5">NM-5</strain>
    </source>
</reference>
<proteinExistence type="predicted"/>
<dbReference type="PANTHER" id="PTHR48027">
    <property type="entry name" value="HETEROGENEOUS NUCLEAR RIBONUCLEOPROTEIN 87F-RELATED"/>
    <property type="match status" value="1"/>
</dbReference>
<evidence type="ECO:0000259" key="3">
    <source>
        <dbReference type="PROSITE" id="PS50102"/>
    </source>
</evidence>
<feature type="compositionally biased region" description="Gly residues" evidence="2">
    <location>
        <begin position="84"/>
        <end position="93"/>
    </location>
</feature>
<dbReference type="AlphaFoldDB" id="A0A146GAW6"/>
<protein>
    <submittedName>
        <fullName evidence="4">RNA recognition motif</fullName>
    </submittedName>
</protein>
<dbReference type="InterPro" id="IPR012677">
    <property type="entry name" value="Nucleotide-bd_a/b_plait_sf"/>
</dbReference>
<dbReference type="Proteomes" id="UP000076023">
    <property type="component" value="Unassembled WGS sequence"/>
</dbReference>
<dbReference type="InParanoid" id="A0A146GAW6"/>
<evidence type="ECO:0000313" key="5">
    <source>
        <dbReference type="Proteomes" id="UP000076023"/>
    </source>
</evidence>